<reference evidence="2" key="1">
    <citation type="submission" date="2013-09" db="EMBL/GenBank/DDBJ databases">
        <title>Corchorus olitorius genome sequencing.</title>
        <authorList>
            <person name="Alam M."/>
            <person name="Haque M.S."/>
            <person name="Islam M.S."/>
            <person name="Emdad E.M."/>
            <person name="Islam M.M."/>
            <person name="Ahmed B."/>
            <person name="Halim A."/>
            <person name="Hossen Q.M.M."/>
            <person name="Hossain M.Z."/>
            <person name="Ahmed R."/>
            <person name="Khan M.M."/>
            <person name="Islam R."/>
            <person name="Rashid M.M."/>
            <person name="Khan S.A."/>
            <person name="Rahman M.S."/>
            <person name="Alam M."/>
            <person name="Yahiya A.S."/>
            <person name="Khan M.S."/>
            <person name="Azam M.S."/>
            <person name="Haque T."/>
            <person name="Lashkar M.Z.H."/>
            <person name="Akhand A.I."/>
            <person name="Morshed G."/>
            <person name="Roy S."/>
            <person name="Uddin K.S."/>
            <person name="Rabeya T."/>
            <person name="Hossain A.S."/>
            <person name="Chowdhury A."/>
            <person name="Snigdha A.R."/>
            <person name="Mortoza M.S."/>
            <person name="Matin S.A."/>
            <person name="Hoque S.M.E."/>
            <person name="Islam M.K."/>
            <person name="Roy D.K."/>
            <person name="Haider R."/>
            <person name="Moosa M.M."/>
            <person name="Elias S.M."/>
            <person name="Hasan A.M."/>
            <person name="Jahan S."/>
            <person name="Shafiuddin M."/>
            <person name="Mahmood N."/>
            <person name="Shommy N.S."/>
        </authorList>
    </citation>
    <scope>NUCLEOTIDE SEQUENCE [LARGE SCALE GENOMIC DNA]</scope>
    <source>
        <strain evidence="2">cv. O-4</strain>
    </source>
</reference>
<gene>
    <name evidence="1" type="ORF">COLO4_36282</name>
</gene>
<protein>
    <submittedName>
        <fullName evidence="1">Uncharacterized protein</fullName>
    </submittedName>
</protein>
<dbReference type="Proteomes" id="UP000187203">
    <property type="component" value="Unassembled WGS sequence"/>
</dbReference>
<accession>A0A1R3GA75</accession>
<name>A0A1R3GA75_9ROSI</name>
<sequence>MTLSERRAEITFFSVDFTPSRQITIEAKPPTCQVGQFGRFQSDFALP</sequence>
<organism evidence="1 2">
    <name type="scientific">Corchorus olitorius</name>
    <dbReference type="NCBI Taxonomy" id="93759"/>
    <lineage>
        <taxon>Eukaryota</taxon>
        <taxon>Viridiplantae</taxon>
        <taxon>Streptophyta</taxon>
        <taxon>Embryophyta</taxon>
        <taxon>Tracheophyta</taxon>
        <taxon>Spermatophyta</taxon>
        <taxon>Magnoliopsida</taxon>
        <taxon>eudicotyledons</taxon>
        <taxon>Gunneridae</taxon>
        <taxon>Pentapetalae</taxon>
        <taxon>rosids</taxon>
        <taxon>malvids</taxon>
        <taxon>Malvales</taxon>
        <taxon>Malvaceae</taxon>
        <taxon>Grewioideae</taxon>
        <taxon>Apeibeae</taxon>
        <taxon>Corchorus</taxon>
    </lineage>
</organism>
<dbReference type="EMBL" id="AWUE01023078">
    <property type="protein sequence ID" value="OMO54984.1"/>
    <property type="molecule type" value="Genomic_DNA"/>
</dbReference>
<dbReference type="AlphaFoldDB" id="A0A1R3GA75"/>
<proteinExistence type="predicted"/>
<keyword evidence="2" id="KW-1185">Reference proteome</keyword>
<evidence type="ECO:0000313" key="1">
    <source>
        <dbReference type="EMBL" id="OMO54984.1"/>
    </source>
</evidence>
<comment type="caution">
    <text evidence="1">The sequence shown here is derived from an EMBL/GenBank/DDBJ whole genome shotgun (WGS) entry which is preliminary data.</text>
</comment>
<evidence type="ECO:0000313" key="2">
    <source>
        <dbReference type="Proteomes" id="UP000187203"/>
    </source>
</evidence>